<sequence length="1113" mass="116339">MENHAETPRSRPPLPSSCRNAPTTWWVRRRVVTAGGKFGFPAPRIPGPFWLPAAAGTSIGTTSSLPQPLAMPGAFVATLANGQVTLTWTAPATGETVTGYRLWRQTDDGTFAQLGNDLAATVTTHTDSTVQNGHVYCYWVQGLSDEGPGVPSATAALAVMATLVVPAAVTTVTATATSTTLQLGWAPATTGGLPTGYRVAWRESGTTADFQETAVKGTVHTLEDLVSGIPYEIRITAFNQEGDAPVTMHTATTVQLAPGVPTYLVVDIVSQDAAVSWQEPAVGGRPTVYHLQYKTQATMAWPETYTTVTGLTHSLTGLGYEVAHDLRIRASNPTGDSAWVEKDFTTEAQLQAPDAPTGLQAAPGVDSQLTLSWQPAPTGDAATGYRIERSADIMPRSWTEIVADTGNTDLTWNDSGLAATTYHYRVTGRNGAGLGTPSNEASGTTRPQAALQATASYPLTAHQWPVATAPVSHTWSAHDAALKLDVMAQGAGGGGWYRVLRFGESAQGPYWLPAAAVSITGATTALPQVPGAPGDFPTPTATHQSVTLTWAAPTTGGTVNGYRLWRQTGEEAFTVLGTDLAADVFIYIDTTVLANTAYQYRVQALSDAGAGVRAPAVSVTTAVTPRKPGMPTDLTAAPGADSQMALTWLAPTDPGTQSVTGYRIERSADVMPRSWTEVVANTGNTDLTWTDSGLDAATTYHYRVSARNAVGVGLPTGETSGTTRPQAALLTTASYPLTAHQWPVATAPVSHTWSTHDAALKLDVAGQGAGGGGWYQVLRFGQTASGPYWLPATAVMVTGATTDVPQAPGVPGDLQTTDTQGQVTLTWTAPTMGGTVTGYRLWRQTGEDAWVALDISLAADALTYTDTTVTADTTYQYRLQAQATVGYGVRTAAVTAVVIALPAPADPGYFGAAQTAATTVDMAWDAVDGATGYDVEIGQTHGDSYVLLPQTGTFALRTGPETTDTVTVTVTRTGNTLRLTGLPASYSSWDLYLRATNAGGHSGWVSAFVTNNPQELAPAPPSGLSGRRSAAGTAALSWSAATGATEYRIYFDFSGTTGWDWLPYQGVTSTVTGTTATVSGLPTTAANWDFRLTAFNGGSESLVSATLTVANTS</sequence>
<dbReference type="PROSITE" id="PS50853">
    <property type="entry name" value="FN3"/>
    <property type="match status" value="7"/>
</dbReference>
<feature type="domain" description="Fibronectin type-III" evidence="3">
    <location>
        <begin position="532"/>
        <end position="624"/>
    </location>
</feature>
<dbReference type="InterPro" id="IPR036116">
    <property type="entry name" value="FN3_sf"/>
</dbReference>
<dbReference type="Pfam" id="PF00041">
    <property type="entry name" value="fn3"/>
    <property type="match status" value="5"/>
</dbReference>
<proteinExistence type="predicted"/>
<feature type="domain" description="Fibronectin type-III" evidence="3">
    <location>
        <begin position="165"/>
        <end position="259"/>
    </location>
</feature>
<gene>
    <name evidence="4" type="ORF">F4Y08_13130</name>
</gene>
<dbReference type="PANTHER" id="PTHR13817">
    <property type="entry name" value="TITIN"/>
    <property type="match status" value="1"/>
</dbReference>
<protein>
    <recommendedName>
        <fullName evidence="3">Fibronectin type-III domain-containing protein</fullName>
    </recommendedName>
</protein>
<dbReference type="CDD" id="cd00063">
    <property type="entry name" value="FN3"/>
    <property type="match status" value="6"/>
</dbReference>
<dbReference type="InterPro" id="IPR050964">
    <property type="entry name" value="Striated_Muscle_Regulatory"/>
</dbReference>
<accession>A0A6B1DVK0</accession>
<feature type="region of interest" description="Disordered" evidence="2">
    <location>
        <begin position="1"/>
        <end position="20"/>
    </location>
</feature>
<feature type="domain" description="Fibronectin type-III" evidence="3">
    <location>
        <begin position="630"/>
        <end position="726"/>
    </location>
</feature>
<feature type="domain" description="Fibronectin type-III" evidence="3">
    <location>
        <begin position="65"/>
        <end position="162"/>
    </location>
</feature>
<evidence type="ECO:0000313" key="4">
    <source>
        <dbReference type="EMBL" id="MYD91258.1"/>
    </source>
</evidence>
<evidence type="ECO:0000256" key="1">
    <source>
        <dbReference type="ARBA" id="ARBA00022737"/>
    </source>
</evidence>
<keyword evidence="1" id="KW-0677">Repeat</keyword>
<dbReference type="SMART" id="SM00060">
    <property type="entry name" value="FN3"/>
    <property type="match status" value="9"/>
</dbReference>
<evidence type="ECO:0000256" key="2">
    <source>
        <dbReference type="SAM" id="MobiDB-lite"/>
    </source>
</evidence>
<feature type="domain" description="Fibronectin type-III" evidence="3">
    <location>
        <begin position="355"/>
        <end position="448"/>
    </location>
</feature>
<feature type="domain" description="Fibronectin type-III" evidence="3">
    <location>
        <begin position="810"/>
        <end position="903"/>
    </location>
</feature>
<comment type="caution">
    <text evidence="4">The sequence shown here is derived from an EMBL/GenBank/DDBJ whole genome shotgun (WGS) entry which is preliminary data.</text>
</comment>
<evidence type="ECO:0000259" key="3">
    <source>
        <dbReference type="PROSITE" id="PS50853"/>
    </source>
</evidence>
<dbReference type="InterPro" id="IPR013783">
    <property type="entry name" value="Ig-like_fold"/>
</dbReference>
<name>A0A6B1DVK0_9CHLR</name>
<dbReference type="SUPFAM" id="SSF49265">
    <property type="entry name" value="Fibronectin type III"/>
    <property type="match status" value="5"/>
</dbReference>
<dbReference type="EMBL" id="VXPY01000094">
    <property type="protein sequence ID" value="MYD91258.1"/>
    <property type="molecule type" value="Genomic_DNA"/>
</dbReference>
<organism evidence="4">
    <name type="scientific">Caldilineaceae bacterium SB0662_bin_9</name>
    <dbReference type="NCBI Taxonomy" id="2605258"/>
    <lineage>
        <taxon>Bacteria</taxon>
        <taxon>Bacillati</taxon>
        <taxon>Chloroflexota</taxon>
        <taxon>Caldilineae</taxon>
        <taxon>Caldilineales</taxon>
        <taxon>Caldilineaceae</taxon>
    </lineage>
</organism>
<dbReference type="PANTHER" id="PTHR13817:SF166">
    <property type="entry name" value="NEURONAL IGCAM-RELATED"/>
    <property type="match status" value="1"/>
</dbReference>
<dbReference type="AlphaFoldDB" id="A0A6B1DVK0"/>
<dbReference type="InterPro" id="IPR003961">
    <property type="entry name" value="FN3_dom"/>
</dbReference>
<feature type="domain" description="Fibronectin type-III" evidence="3">
    <location>
        <begin position="260"/>
        <end position="350"/>
    </location>
</feature>
<dbReference type="Gene3D" id="2.60.40.10">
    <property type="entry name" value="Immunoglobulins"/>
    <property type="match status" value="9"/>
</dbReference>
<reference evidence="4" key="1">
    <citation type="submission" date="2019-09" db="EMBL/GenBank/DDBJ databases">
        <title>Characterisation of the sponge microbiome using genome-centric metagenomics.</title>
        <authorList>
            <person name="Engelberts J.P."/>
            <person name="Robbins S.J."/>
            <person name="De Goeij J.M."/>
            <person name="Aranda M."/>
            <person name="Bell S.C."/>
            <person name="Webster N.S."/>
        </authorList>
    </citation>
    <scope>NUCLEOTIDE SEQUENCE</scope>
    <source>
        <strain evidence="4">SB0662_bin_9</strain>
    </source>
</reference>